<dbReference type="EMBL" id="CADCXU010031472">
    <property type="protein sequence ID" value="CAB0017464.1"/>
    <property type="molecule type" value="Genomic_DNA"/>
</dbReference>
<name>A0A6H5HMN5_9HEMI</name>
<sequence>MRRRRSRRRRRRSRSRRWRTGKENEEEAQEEKSKIRKQPKEPLHGSFSFLTWIDFSHNFLPVSVVRISTRDVPERSQSAFKKIVMLTHQFSSVD</sequence>
<organism evidence="2 3">
    <name type="scientific">Nesidiocoris tenuis</name>
    <dbReference type="NCBI Taxonomy" id="355587"/>
    <lineage>
        <taxon>Eukaryota</taxon>
        <taxon>Metazoa</taxon>
        <taxon>Ecdysozoa</taxon>
        <taxon>Arthropoda</taxon>
        <taxon>Hexapoda</taxon>
        <taxon>Insecta</taxon>
        <taxon>Pterygota</taxon>
        <taxon>Neoptera</taxon>
        <taxon>Paraneoptera</taxon>
        <taxon>Hemiptera</taxon>
        <taxon>Heteroptera</taxon>
        <taxon>Panheteroptera</taxon>
        <taxon>Cimicomorpha</taxon>
        <taxon>Miridae</taxon>
        <taxon>Dicyphina</taxon>
        <taxon>Nesidiocoris</taxon>
    </lineage>
</organism>
<evidence type="ECO:0000256" key="1">
    <source>
        <dbReference type="SAM" id="MobiDB-lite"/>
    </source>
</evidence>
<reference evidence="2 3" key="1">
    <citation type="submission" date="2020-02" db="EMBL/GenBank/DDBJ databases">
        <authorList>
            <person name="Ferguson B K."/>
        </authorList>
    </citation>
    <scope>NUCLEOTIDE SEQUENCE [LARGE SCALE GENOMIC DNA]</scope>
</reference>
<evidence type="ECO:0000313" key="2">
    <source>
        <dbReference type="EMBL" id="CAB0017464.1"/>
    </source>
</evidence>
<feature type="region of interest" description="Disordered" evidence="1">
    <location>
        <begin position="1"/>
        <end position="40"/>
    </location>
</feature>
<dbReference type="Proteomes" id="UP000479000">
    <property type="component" value="Unassembled WGS sequence"/>
</dbReference>
<proteinExistence type="predicted"/>
<feature type="compositionally biased region" description="Basic residues" evidence="1">
    <location>
        <begin position="1"/>
        <end position="19"/>
    </location>
</feature>
<gene>
    <name evidence="2" type="ORF">NTEN_LOCUS21472</name>
</gene>
<keyword evidence="3" id="KW-1185">Reference proteome</keyword>
<dbReference type="AlphaFoldDB" id="A0A6H5HMN5"/>
<evidence type="ECO:0000313" key="3">
    <source>
        <dbReference type="Proteomes" id="UP000479000"/>
    </source>
</evidence>
<feature type="compositionally biased region" description="Basic and acidic residues" evidence="1">
    <location>
        <begin position="30"/>
        <end position="40"/>
    </location>
</feature>
<accession>A0A6H5HMN5</accession>
<protein>
    <submittedName>
        <fullName evidence="2">Uncharacterized protein</fullName>
    </submittedName>
</protein>